<comment type="caution">
    <text evidence="2">The sequence shown here is derived from an EMBL/GenBank/DDBJ whole genome shotgun (WGS) entry which is preliminary data.</text>
</comment>
<dbReference type="PROSITE" id="PS51257">
    <property type="entry name" value="PROKAR_LIPOPROTEIN"/>
    <property type="match status" value="1"/>
</dbReference>
<dbReference type="EMBL" id="JBHMFA010000001">
    <property type="protein sequence ID" value="MFB9103526.1"/>
    <property type="molecule type" value="Genomic_DNA"/>
</dbReference>
<accession>A0ABV5GWF3</accession>
<evidence type="ECO:0000313" key="3">
    <source>
        <dbReference type="Proteomes" id="UP001589590"/>
    </source>
</evidence>
<keyword evidence="1" id="KW-0732">Signal</keyword>
<feature type="signal peptide" evidence="1">
    <location>
        <begin position="1"/>
        <end position="21"/>
    </location>
</feature>
<sequence>MMRFLTTSLLFLLLLSGCAVSTIKGLPETETQIETFSNPYFSNPTTDYVYKAKINAFKNVFGGILIIKKIKENNHRVVFTTNFGNKIFDFELDNNQVTTHFVLKELDRKIILNTLQRDFKTLIQEHHPVLKTYDSGENLIYQSKSIKRFNHFEVSKKSGILTKITHTSRSKEKVIITFSKTENYLARHIIIDHKNAPIKIALDYLNSN</sequence>
<name>A0ABV5GWF3_9FLAO</name>
<dbReference type="Proteomes" id="UP001589590">
    <property type="component" value="Unassembled WGS sequence"/>
</dbReference>
<protein>
    <recommendedName>
        <fullName evidence="4">DUF4292 domain-containing protein</fullName>
    </recommendedName>
</protein>
<organism evidence="2 3">
    <name type="scientific">Algibacter miyuki</name>
    <dbReference type="NCBI Taxonomy" id="1306933"/>
    <lineage>
        <taxon>Bacteria</taxon>
        <taxon>Pseudomonadati</taxon>
        <taxon>Bacteroidota</taxon>
        <taxon>Flavobacteriia</taxon>
        <taxon>Flavobacteriales</taxon>
        <taxon>Flavobacteriaceae</taxon>
        <taxon>Algibacter</taxon>
    </lineage>
</organism>
<evidence type="ECO:0000256" key="1">
    <source>
        <dbReference type="SAM" id="SignalP"/>
    </source>
</evidence>
<evidence type="ECO:0008006" key="4">
    <source>
        <dbReference type="Google" id="ProtNLM"/>
    </source>
</evidence>
<gene>
    <name evidence="2" type="ORF">ACFFU1_01340</name>
</gene>
<reference evidence="2 3" key="1">
    <citation type="submission" date="2024-09" db="EMBL/GenBank/DDBJ databases">
        <authorList>
            <person name="Sun Q."/>
            <person name="Mori K."/>
        </authorList>
    </citation>
    <scope>NUCLEOTIDE SEQUENCE [LARGE SCALE GENOMIC DNA]</scope>
    <source>
        <strain evidence="2 3">CECT 8300</strain>
    </source>
</reference>
<keyword evidence="3" id="KW-1185">Reference proteome</keyword>
<evidence type="ECO:0000313" key="2">
    <source>
        <dbReference type="EMBL" id="MFB9103526.1"/>
    </source>
</evidence>
<feature type="chain" id="PRO_5046004749" description="DUF4292 domain-containing protein" evidence="1">
    <location>
        <begin position="22"/>
        <end position="208"/>
    </location>
</feature>
<proteinExistence type="predicted"/>
<dbReference type="RefSeq" id="WP_290269144.1">
    <property type="nucleotide sequence ID" value="NZ_JAUFQP010000007.1"/>
</dbReference>